<dbReference type="PANTHER" id="PTHR46388">
    <property type="entry name" value="NHL REPEAT-CONTAINING PROTEIN 2"/>
    <property type="match status" value="1"/>
</dbReference>
<dbReference type="AlphaFoldDB" id="A0A4R1QR57"/>
<dbReference type="RefSeq" id="WP_031389248.1">
    <property type="nucleotide sequence ID" value="NZ_JPNB01000001.1"/>
</dbReference>
<dbReference type="PANTHER" id="PTHR46388:SF2">
    <property type="entry name" value="NHL REPEAT-CONTAINING PROTEIN 2"/>
    <property type="match status" value="1"/>
</dbReference>
<comment type="caution">
    <text evidence="1">The sequence shown here is derived from an EMBL/GenBank/DDBJ whole genome shotgun (WGS) entry which is preliminary data.</text>
</comment>
<sequence>MNKMNNNEDRCEESHTFPVSDSWHVIDVIDYGSQKIINGLPQFGFHDHTGACYIAEYHRNFIGLLENGGAAWTAGEVEPGLAPVHFSVSLTQPKYISRAFQHNTLLVSEDRYIYQMDLSTNCFIALIDKEKAGIVDIGNGIYDHNDDIWVNDVRGFQIFHFSYDGTLIETIGKKEAGFQKGTVPFHEAGFHWIYDMRLGHDGNLYVLDSRNYAVRKIDPKAETVTTICGDGVGGYCGDGGDARYARLGTNPVEVFDGPWSLSVDEDNNIIIGDTYNRAVRVIQSGTNIITTIADDSAKTADGRTAGFEKICGMDYWNGMLYIPDWREETPNTFIILQNKSKAFSDYN</sequence>
<keyword evidence="2" id="KW-1185">Reference proteome</keyword>
<dbReference type="STRING" id="1469948.GCA_000732725_00483"/>
<dbReference type="Proteomes" id="UP000295718">
    <property type="component" value="Unassembled WGS sequence"/>
</dbReference>
<evidence type="ECO:0000313" key="1">
    <source>
        <dbReference type="EMBL" id="TCL56278.1"/>
    </source>
</evidence>
<dbReference type="SUPFAM" id="SSF63825">
    <property type="entry name" value="YWTD domain"/>
    <property type="match status" value="1"/>
</dbReference>
<evidence type="ECO:0008006" key="3">
    <source>
        <dbReference type="Google" id="ProtNLM"/>
    </source>
</evidence>
<protein>
    <recommendedName>
        <fullName evidence="3">NHL repeat-containing protein</fullName>
    </recommendedName>
</protein>
<gene>
    <name evidence="1" type="ORF">EDD76_112106</name>
</gene>
<dbReference type="EMBL" id="SLUO01000012">
    <property type="protein sequence ID" value="TCL56278.1"/>
    <property type="molecule type" value="Genomic_DNA"/>
</dbReference>
<evidence type="ECO:0000313" key="2">
    <source>
        <dbReference type="Proteomes" id="UP000295718"/>
    </source>
</evidence>
<name>A0A4R1QR57_9FIRM</name>
<dbReference type="Gene3D" id="2.120.10.30">
    <property type="entry name" value="TolB, C-terminal domain"/>
    <property type="match status" value="2"/>
</dbReference>
<accession>A0A4R1QR57</accession>
<dbReference type="OrthoDB" id="9757737at2"/>
<proteinExistence type="predicted"/>
<reference evidence="1 2" key="1">
    <citation type="submission" date="2019-03" db="EMBL/GenBank/DDBJ databases">
        <title>Genomic Encyclopedia of Type Strains, Phase IV (KMG-IV): sequencing the most valuable type-strain genomes for metagenomic binning, comparative biology and taxonomic classification.</title>
        <authorList>
            <person name="Goeker M."/>
        </authorList>
    </citation>
    <scope>NUCLEOTIDE SEQUENCE [LARGE SCALE GENOMIC DNA]</scope>
    <source>
        <strain evidence="1 2">DSM 100556</strain>
    </source>
</reference>
<dbReference type="InterPro" id="IPR011042">
    <property type="entry name" value="6-blade_b-propeller_TolB-like"/>
</dbReference>
<organism evidence="1 2">
    <name type="scientific">Kineothrix alysoides</name>
    <dbReference type="NCBI Taxonomy" id="1469948"/>
    <lineage>
        <taxon>Bacteria</taxon>
        <taxon>Bacillati</taxon>
        <taxon>Bacillota</taxon>
        <taxon>Clostridia</taxon>
        <taxon>Lachnospirales</taxon>
        <taxon>Lachnospiraceae</taxon>
        <taxon>Kineothrix</taxon>
    </lineage>
</organism>